<dbReference type="Pfam" id="PF04138">
    <property type="entry name" value="GtrA_DPMS_TM"/>
    <property type="match status" value="1"/>
</dbReference>
<feature type="transmembrane region" description="Helical" evidence="6">
    <location>
        <begin position="741"/>
        <end position="765"/>
    </location>
</feature>
<feature type="transmembrane region" description="Helical" evidence="6">
    <location>
        <begin position="893"/>
        <end position="911"/>
    </location>
</feature>
<evidence type="ECO:0000256" key="4">
    <source>
        <dbReference type="ARBA" id="ARBA00023136"/>
    </source>
</evidence>
<feature type="transmembrane region" description="Helical" evidence="6">
    <location>
        <begin position="403"/>
        <end position="422"/>
    </location>
</feature>
<evidence type="ECO:0000259" key="7">
    <source>
        <dbReference type="Pfam" id="PF04138"/>
    </source>
</evidence>
<dbReference type="EMBL" id="SSSM01000004">
    <property type="protein sequence ID" value="THG30840.1"/>
    <property type="molecule type" value="Genomic_DNA"/>
</dbReference>
<feature type="transmembrane region" description="Helical" evidence="6">
    <location>
        <begin position="857"/>
        <end position="881"/>
    </location>
</feature>
<feature type="region of interest" description="Disordered" evidence="5">
    <location>
        <begin position="919"/>
        <end position="945"/>
    </location>
</feature>
<evidence type="ECO:0000256" key="3">
    <source>
        <dbReference type="ARBA" id="ARBA00022989"/>
    </source>
</evidence>
<dbReference type="GO" id="GO:0016020">
    <property type="term" value="C:membrane"/>
    <property type="evidence" value="ECO:0007669"/>
    <property type="project" value="UniProtKB-SubCell"/>
</dbReference>
<comment type="subcellular location">
    <subcellularLocation>
        <location evidence="1">Membrane</location>
        <topology evidence="1">Multi-pass membrane protein</topology>
    </subcellularLocation>
</comment>
<feature type="transmembrane region" description="Helical" evidence="6">
    <location>
        <begin position="128"/>
        <end position="147"/>
    </location>
</feature>
<evidence type="ECO:0000256" key="5">
    <source>
        <dbReference type="SAM" id="MobiDB-lite"/>
    </source>
</evidence>
<evidence type="ECO:0000313" key="8">
    <source>
        <dbReference type="EMBL" id="THG30840.1"/>
    </source>
</evidence>
<feature type="transmembrane region" description="Helical" evidence="6">
    <location>
        <begin position="377"/>
        <end position="396"/>
    </location>
</feature>
<organism evidence="8 9">
    <name type="scientific">Naasia lichenicola</name>
    <dbReference type="NCBI Taxonomy" id="2565933"/>
    <lineage>
        <taxon>Bacteria</taxon>
        <taxon>Bacillati</taxon>
        <taxon>Actinomycetota</taxon>
        <taxon>Actinomycetes</taxon>
        <taxon>Micrococcales</taxon>
        <taxon>Microbacteriaceae</taxon>
        <taxon>Naasia</taxon>
    </lineage>
</organism>
<feature type="transmembrane region" description="Helical" evidence="6">
    <location>
        <begin position="197"/>
        <end position="229"/>
    </location>
</feature>
<gene>
    <name evidence="8" type="ORF">E6C64_09395</name>
</gene>
<dbReference type="AlphaFoldDB" id="A0A4S4FKC6"/>
<evidence type="ECO:0000256" key="2">
    <source>
        <dbReference type="ARBA" id="ARBA00022692"/>
    </source>
</evidence>
<keyword evidence="4 6" id="KW-0472">Membrane</keyword>
<feature type="transmembrane region" description="Helical" evidence="6">
    <location>
        <begin position="428"/>
        <end position="448"/>
    </location>
</feature>
<feature type="transmembrane region" description="Helical" evidence="6">
    <location>
        <begin position="455"/>
        <end position="471"/>
    </location>
</feature>
<dbReference type="GO" id="GO:0000271">
    <property type="term" value="P:polysaccharide biosynthetic process"/>
    <property type="evidence" value="ECO:0007669"/>
    <property type="project" value="InterPro"/>
</dbReference>
<dbReference type="Proteomes" id="UP000309133">
    <property type="component" value="Unassembled WGS sequence"/>
</dbReference>
<feature type="transmembrane region" description="Helical" evidence="6">
    <location>
        <begin position="154"/>
        <end position="177"/>
    </location>
</feature>
<feature type="transmembrane region" description="Helical" evidence="6">
    <location>
        <begin position="798"/>
        <end position="819"/>
    </location>
</feature>
<feature type="transmembrane region" description="Helical" evidence="6">
    <location>
        <begin position="831"/>
        <end position="850"/>
    </location>
</feature>
<evidence type="ECO:0000313" key="9">
    <source>
        <dbReference type="Proteomes" id="UP000309133"/>
    </source>
</evidence>
<dbReference type="InterPro" id="IPR007267">
    <property type="entry name" value="GtrA_DPMS_TM"/>
</dbReference>
<evidence type="ECO:0000256" key="1">
    <source>
        <dbReference type="ARBA" id="ARBA00004141"/>
    </source>
</evidence>
<feature type="transmembrane region" description="Helical" evidence="6">
    <location>
        <begin position="37"/>
        <end position="55"/>
    </location>
</feature>
<evidence type="ECO:0000256" key="6">
    <source>
        <dbReference type="SAM" id="Phobius"/>
    </source>
</evidence>
<feature type="transmembrane region" description="Helical" evidence="6">
    <location>
        <begin position="317"/>
        <end position="339"/>
    </location>
</feature>
<keyword evidence="2 6" id="KW-0812">Transmembrane</keyword>
<sequence>MARRSGCRAGTQRACNCRGRVHTVPPRSPFRQLITAYAVYLPLQIAVLALMRAIAPRFFWFDDSEAQFGPAWWWLGRTAHGGIPALMDPDLGVAGAFTVDIQYGALDPLHWIVQAIISHSDDYLTVSWIVAGISMLVLGTGVVALAWHLRAHLWLVVGAAIGVATGGFLMWFGSAWWPMLWSVGWLVWFWFGLSTRTAVGAIAAGVGLTGVLASGNPYLIPFAVLVFVVEIVQRRRAYGSWRSVLTHAEVLGRALACVGGALVAAPTLLTLVGSTSVLERPTPSGILANTGFAVPNLLDAALGGATLTGELNAWGGAVAPVMALSTAIFAVPLLAFVDWPRAVRLRGVPTALALVAVALLATQLPAVIGGFRVPLRYVVVAQTALPILAAVAVSGARRVTRGRIILAGSLVAGQVLLAAFRSPRLVEWHIVGGLVTAAVVIAAMALLARNGRWRVAAAVLLVLGTASTWFIQERAMVSLETTADRQGVGTSSVDGAPYRLLRSAQPATGVTEQSYRERSILTDTSVTVLDWTASPDRGWETGVMEGNGNLLAGLKPGFGSLAIGQKDYQRHVCEDYLGLQCGGPADSGAALLEREPLTGETWLDLTSQDRIVLAQDAPAAIRAYLDEEWTLTDESSEWRFYERNDELPGRITWAAAGVTIASKFASGPAYVGQPMDEYTVTASDGGAVVLAVPFWPGITATLDGRNMPVSTLDGAIVEIDLPAGTEAGRLEVAYAPIGVRVLIPAVLIGALAVIAGAGLIVFARARRLRLSEERRERRAAERGEPTAPSRLTVLISQLLRFLWSACAGLGVDLGLYALLTHLGVEAGLSNVISSGAAVVVLYLLITRYTFGQQATVLTFALFVGWYVLSISVFSLIIQWGVDGLGLHPLVSKAASLPLSFLANFLFGRLLFARFARPRAGADPEGGSETDAALEEPLRPSSGQTP</sequence>
<protein>
    <recommendedName>
        <fullName evidence="7">GtrA/DPMS transmembrane domain-containing protein</fullName>
    </recommendedName>
</protein>
<proteinExistence type="predicted"/>
<comment type="caution">
    <text evidence="8">The sequence shown here is derived from an EMBL/GenBank/DDBJ whole genome shotgun (WGS) entry which is preliminary data.</text>
</comment>
<accession>A0A4S4FKC6</accession>
<name>A0A4S4FKC6_9MICO</name>
<keyword evidence="3 6" id="KW-1133">Transmembrane helix</keyword>
<feature type="transmembrane region" description="Helical" evidence="6">
    <location>
        <begin position="351"/>
        <end position="371"/>
    </location>
</feature>
<keyword evidence="9" id="KW-1185">Reference proteome</keyword>
<feature type="domain" description="GtrA/DPMS transmembrane" evidence="7">
    <location>
        <begin position="800"/>
        <end position="910"/>
    </location>
</feature>
<feature type="transmembrane region" description="Helical" evidence="6">
    <location>
        <begin position="250"/>
        <end position="272"/>
    </location>
</feature>
<reference evidence="8 9" key="1">
    <citation type="submission" date="2019-04" db="EMBL/GenBank/DDBJ databases">
        <authorList>
            <person name="Jiang L."/>
        </authorList>
    </citation>
    <scope>NUCLEOTIDE SEQUENCE [LARGE SCALE GENOMIC DNA]</scope>
    <source>
        <strain evidence="8 9">YIM 131853</strain>
    </source>
</reference>